<dbReference type="EMBL" id="LSSK01000288">
    <property type="protein sequence ID" value="OMH83916.1"/>
    <property type="molecule type" value="Genomic_DNA"/>
</dbReference>
<dbReference type="SUPFAM" id="SSF48179">
    <property type="entry name" value="6-phosphogluconate dehydrogenase C-terminal domain-like"/>
    <property type="match status" value="1"/>
</dbReference>
<proteinExistence type="predicted"/>
<dbReference type="Gene3D" id="1.10.3660.10">
    <property type="entry name" value="6-phosphogluconate dehydrogenase C-terminal like domain"/>
    <property type="match status" value="1"/>
</dbReference>
<organism evidence="1 2">
    <name type="scientific">Zancudomyces culisetae</name>
    <name type="common">Gut fungus</name>
    <name type="synonym">Smittium culisetae</name>
    <dbReference type="NCBI Taxonomy" id="1213189"/>
    <lineage>
        <taxon>Eukaryota</taxon>
        <taxon>Fungi</taxon>
        <taxon>Fungi incertae sedis</taxon>
        <taxon>Zoopagomycota</taxon>
        <taxon>Kickxellomycotina</taxon>
        <taxon>Harpellomycetes</taxon>
        <taxon>Harpellales</taxon>
        <taxon>Legeriomycetaceae</taxon>
        <taxon>Zancudomyces</taxon>
    </lineage>
</organism>
<comment type="caution">
    <text evidence="1">The sequence shown here is derived from an EMBL/GenBank/DDBJ whole genome shotgun (WGS) entry which is preliminary data.</text>
</comment>
<accession>A0A1R1PSE9</accession>
<dbReference type="InterPro" id="IPR008927">
    <property type="entry name" value="6-PGluconate_DH-like_C_sf"/>
</dbReference>
<reference evidence="2" key="1">
    <citation type="submission" date="2017-01" db="EMBL/GenBank/DDBJ databases">
        <authorList>
            <person name="Wang Y."/>
            <person name="White M."/>
            <person name="Kvist S."/>
            <person name="Moncalvo J.-M."/>
        </authorList>
    </citation>
    <scope>NUCLEOTIDE SEQUENCE [LARGE SCALE GENOMIC DNA]</scope>
    <source>
        <strain evidence="2">COL-18-3</strain>
    </source>
</reference>
<sequence>MPKEAKIDGPIPNSHLSLLATAVCWYQMNIDPYEHLVCQTPPFRLWLGIIEYLFCNDDLLNESINAALNDKYTQAEDLVFFASVLGWEQCINLRSFDGYEKRFNETKEFFQHRLTEARGISS</sequence>
<dbReference type="OrthoDB" id="5399569at2759"/>
<evidence type="ECO:0000313" key="1">
    <source>
        <dbReference type="EMBL" id="OMH83916.1"/>
    </source>
</evidence>
<protein>
    <submittedName>
        <fullName evidence="1">Prephenate dehydrogenase [NADP(+)]</fullName>
    </submittedName>
</protein>
<dbReference type="AlphaFoldDB" id="A0A1R1PSE9"/>
<evidence type="ECO:0000313" key="2">
    <source>
        <dbReference type="Proteomes" id="UP000188320"/>
    </source>
</evidence>
<gene>
    <name evidence="1" type="ORF">AX774_g2566</name>
</gene>
<dbReference type="Proteomes" id="UP000188320">
    <property type="component" value="Unassembled WGS sequence"/>
</dbReference>
<name>A0A1R1PSE9_ZANCU</name>
<feature type="non-terminal residue" evidence="1">
    <location>
        <position position="122"/>
    </location>
</feature>
<keyword evidence="2" id="KW-1185">Reference proteome</keyword>